<evidence type="ECO:0000313" key="11">
    <source>
        <dbReference type="EMBL" id="KAJ9161597.1"/>
    </source>
</evidence>
<comment type="subcellular location">
    <subcellularLocation>
        <location evidence="1">Nucleus</location>
        <location evidence="1">Nucleolus</location>
    </subcellularLocation>
</comment>
<evidence type="ECO:0000256" key="1">
    <source>
        <dbReference type="ARBA" id="ARBA00004604"/>
    </source>
</evidence>
<keyword evidence="4" id="KW-0479">Metal-binding</keyword>
<feature type="region of interest" description="Disordered" evidence="9">
    <location>
        <begin position="140"/>
        <end position="188"/>
    </location>
</feature>
<dbReference type="Proteomes" id="UP001174691">
    <property type="component" value="Unassembled WGS sequence"/>
</dbReference>
<dbReference type="EMBL" id="JANBVN010000021">
    <property type="protein sequence ID" value="KAJ9161597.1"/>
    <property type="molecule type" value="Genomic_DNA"/>
</dbReference>
<evidence type="ECO:0000256" key="8">
    <source>
        <dbReference type="ARBA" id="ARBA00023242"/>
    </source>
</evidence>
<evidence type="ECO:0000256" key="7">
    <source>
        <dbReference type="ARBA" id="ARBA00023163"/>
    </source>
</evidence>
<evidence type="ECO:0000256" key="5">
    <source>
        <dbReference type="ARBA" id="ARBA00022771"/>
    </source>
</evidence>
<protein>
    <recommendedName>
        <fullName evidence="10">DNA-directed RNA polymerase II subunit RPB9-like zinc ribbon domain-containing protein</fullName>
    </recommendedName>
</protein>
<dbReference type="GO" id="GO:0005730">
    <property type="term" value="C:nucleolus"/>
    <property type="evidence" value="ECO:0007669"/>
    <property type="project" value="UniProtKB-SubCell"/>
</dbReference>
<evidence type="ECO:0000256" key="6">
    <source>
        <dbReference type="ARBA" id="ARBA00022833"/>
    </source>
</evidence>
<feature type="compositionally biased region" description="Acidic residues" evidence="9">
    <location>
        <begin position="146"/>
        <end position="165"/>
    </location>
</feature>
<dbReference type="GO" id="GO:0005665">
    <property type="term" value="C:RNA polymerase II, core complex"/>
    <property type="evidence" value="ECO:0007669"/>
    <property type="project" value="UniProtKB-ARBA"/>
</dbReference>
<keyword evidence="6" id="KW-0862">Zinc</keyword>
<evidence type="ECO:0000256" key="9">
    <source>
        <dbReference type="SAM" id="MobiDB-lite"/>
    </source>
</evidence>
<proteinExistence type="inferred from homology"/>
<dbReference type="Gene3D" id="2.20.25.10">
    <property type="match status" value="1"/>
</dbReference>
<keyword evidence="8" id="KW-0539">Nucleus</keyword>
<dbReference type="GO" id="GO:0006351">
    <property type="term" value="P:DNA-templated transcription"/>
    <property type="evidence" value="ECO:0007669"/>
    <property type="project" value="InterPro"/>
</dbReference>
<evidence type="ECO:0000313" key="12">
    <source>
        <dbReference type="Proteomes" id="UP001174691"/>
    </source>
</evidence>
<dbReference type="GO" id="GO:0008270">
    <property type="term" value="F:zinc ion binding"/>
    <property type="evidence" value="ECO:0007669"/>
    <property type="project" value="UniProtKB-KW"/>
</dbReference>
<keyword evidence="7" id="KW-0804">Transcription</keyword>
<feature type="domain" description="DNA-directed RNA polymerase II subunit RPB9-like zinc ribbon" evidence="10">
    <location>
        <begin position="22"/>
        <end position="75"/>
    </location>
</feature>
<evidence type="ECO:0000256" key="3">
    <source>
        <dbReference type="ARBA" id="ARBA00022478"/>
    </source>
</evidence>
<organism evidence="11 12">
    <name type="scientific">Coniochaeta hoffmannii</name>
    <dbReference type="NCBI Taxonomy" id="91930"/>
    <lineage>
        <taxon>Eukaryota</taxon>
        <taxon>Fungi</taxon>
        <taxon>Dikarya</taxon>
        <taxon>Ascomycota</taxon>
        <taxon>Pezizomycotina</taxon>
        <taxon>Sordariomycetes</taxon>
        <taxon>Sordariomycetidae</taxon>
        <taxon>Coniochaetales</taxon>
        <taxon>Coniochaetaceae</taxon>
        <taxon>Coniochaeta</taxon>
    </lineage>
</organism>
<keyword evidence="3" id="KW-0240">DNA-directed RNA polymerase</keyword>
<sequence>MSSPAASDAGARPKKDEQITFRFCSECSNMLYPKEDEVNHKLMFECRTCAYTEEAASTCIFRHNLSNTAGETAGVTQDVGSDPTGPTEGMFDWDEDAEMEYYEHLDEYIDESSEESLVDSLTSAGMILDEGELLWYAGETRRQLELEQDEDDDDDDDDDDDEEDHKEDHEIYNDDQPMDGSSALPICL</sequence>
<accession>A0AA38VSH3</accession>
<comment type="similarity">
    <text evidence="2">Belongs to the archaeal RpoM/eukaryotic RPA12/RPB9/RPC11 RNA polymerase family.</text>
</comment>
<evidence type="ECO:0000256" key="2">
    <source>
        <dbReference type="ARBA" id="ARBA00008925"/>
    </source>
</evidence>
<name>A0AA38VSH3_9PEZI</name>
<evidence type="ECO:0000256" key="4">
    <source>
        <dbReference type="ARBA" id="ARBA00022723"/>
    </source>
</evidence>
<gene>
    <name evidence="11" type="ORF">NKR19_g2117</name>
</gene>
<dbReference type="AlphaFoldDB" id="A0AA38VSH3"/>
<keyword evidence="5" id="KW-0863">Zinc-finger</keyword>
<evidence type="ECO:0000259" key="10">
    <source>
        <dbReference type="SMART" id="SM00661"/>
    </source>
</evidence>
<dbReference type="FunFam" id="2.20.25.10:FF:000008">
    <property type="entry name" value="DNA-directed RNA polymerase II subunit RPB9"/>
    <property type="match status" value="1"/>
</dbReference>
<dbReference type="SUPFAM" id="SSF57783">
    <property type="entry name" value="Zinc beta-ribbon"/>
    <property type="match status" value="1"/>
</dbReference>
<dbReference type="InterPro" id="IPR001529">
    <property type="entry name" value="Zn_ribbon_RPB9"/>
</dbReference>
<comment type="caution">
    <text evidence="11">The sequence shown here is derived from an EMBL/GenBank/DDBJ whole genome shotgun (WGS) entry which is preliminary data.</text>
</comment>
<dbReference type="Pfam" id="PF02150">
    <property type="entry name" value="Zn_ribbon_RPB9"/>
    <property type="match status" value="1"/>
</dbReference>
<reference evidence="11" key="1">
    <citation type="submission" date="2022-07" db="EMBL/GenBank/DDBJ databases">
        <title>Fungi with potential for degradation of polypropylene.</title>
        <authorList>
            <person name="Gostincar C."/>
        </authorList>
    </citation>
    <scope>NUCLEOTIDE SEQUENCE</scope>
    <source>
        <strain evidence="11">EXF-13287</strain>
    </source>
</reference>
<keyword evidence="12" id="KW-1185">Reference proteome</keyword>
<dbReference type="SMART" id="SM00661">
    <property type="entry name" value="RPOL9"/>
    <property type="match status" value="1"/>
</dbReference>